<evidence type="ECO:0000313" key="2">
    <source>
        <dbReference type="Proteomes" id="UP000676035"/>
    </source>
</evidence>
<protein>
    <submittedName>
        <fullName evidence="1">Uncharacterized protein</fullName>
    </submittedName>
</protein>
<reference evidence="1 2" key="1">
    <citation type="submission" date="2021-04" db="EMBL/GenBank/DDBJ databases">
        <title>Pseudomonas rustica sp. nov. isolated from raw milk.</title>
        <authorList>
            <person name="Fiedler G."/>
            <person name="Gieschler S."/>
            <person name="Kabisch J."/>
            <person name="Grimmler C."/>
            <person name="Brinks E."/>
            <person name="Wagner N."/>
            <person name="Hetzer B."/>
            <person name="Franz C.M.A.P."/>
            <person name="Boehnlein C."/>
        </authorList>
    </citation>
    <scope>NUCLEOTIDE SEQUENCE [LARGE SCALE GENOMIC DNA]</scope>
    <source>
        <strain evidence="1 2">MBT-4</strain>
    </source>
</reference>
<comment type="caution">
    <text evidence="1">The sequence shown here is derived from an EMBL/GenBank/DDBJ whole genome shotgun (WGS) entry which is preliminary data.</text>
</comment>
<name>A0ABS5N0A8_9PSED</name>
<sequence length="222" mass="25548">MTDNHEETITETSTFVNKNASPDLIQSIGEFFLSLPNFSYVSDAAKDVSGIIQEHNEIFKKFEVLTQQTQQQEAKDWKSISRIKDYTSIIVYIYNGSYRTFNLVSGSWDISQETMEDCKIKPWQYTSFILSSETPKREGGKSARSTQAEHTFCFKSEHESFEFSTLLKLKLEYDTFGFNQKTVPFRNLNIRPSANSHLNFNARIIHEQAVAPYSYSIAINIS</sequence>
<dbReference type="RefSeq" id="WP_212545261.1">
    <property type="nucleotide sequence ID" value="NZ_JAGYHF010000007.1"/>
</dbReference>
<dbReference type="EMBL" id="JAGYHF010000007">
    <property type="protein sequence ID" value="MBS4079722.1"/>
    <property type="molecule type" value="Genomic_DNA"/>
</dbReference>
<gene>
    <name evidence="1" type="ORF">KFS80_15650</name>
</gene>
<keyword evidence="2" id="KW-1185">Reference proteome</keyword>
<organism evidence="1 2">
    <name type="scientific">Pseudomonas rustica</name>
    <dbReference type="NCBI Taxonomy" id="2827099"/>
    <lineage>
        <taxon>Bacteria</taxon>
        <taxon>Pseudomonadati</taxon>
        <taxon>Pseudomonadota</taxon>
        <taxon>Gammaproteobacteria</taxon>
        <taxon>Pseudomonadales</taxon>
        <taxon>Pseudomonadaceae</taxon>
        <taxon>Pseudomonas</taxon>
    </lineage>
</organism>
<proteinExistence type="predicted"/>
<dbReference type="Proteomes" id="UP000676035">
    <property type="component" value="Unassembled WGS sequence"/>
</dbReference>
<evidence type="ECO:0000313" key="1">
    <source>
        <dbReference type="EMBL" id="MBS4079722.1"/>
    </source>
</evidence>
<accession>A0ABS5N0A8</accession>